<name>A0A128A459_9ARCH</name>
<keyword evidence="2" id="KW-1185">Reference proteome</keyword>
<dbReference type="Proteomes" id="UP000196239">
    <property type="component" value="Chromosome 1"/>
</dbReference>
<dbReference type="EMBL" id="LN890280">
    <property type="protein sequence ID" value="CUR52143.1"/>
    <property type="molecule type" value="Genomic_DNA"/>
</dbReference>
<protein>
    <submittedName>
        <fullName evidence="1">Uncharacterized protein</fullName>
    </submittedName>
</protein>
<proteinExistence type="predicted"/>
<reference evidence="2" key="1">
    <citation type="submission" date="2015-10" db="EMBL/GenBank/DDBJ databases">
        <authorList>
            <person name="Lehtovirta-Morley L.E."/>
            <person name="Vieille C."/>
        </authorList>
    </citation>
    <scope>NUCLEOTIDE SEQUENCE [LARGE SCALE GENOMIC DNA]</scope>
</reference>
<organism evidence="1 2">
    <name type="scientific">Nitrosotalea devaniterrae</name>
    <dbReference type="NCBI Taxonomy" id="1078905"/>
    <lineage>
        <taxon>Archaea</taxon>
        <taxon>Nitrososphaerota</taxon>
        <taxon>Nitrososphaeria</taxon>
        <taxon>Nitrosotaleales</taxon>
        <taxon>Nitrosotaleaceae</taxon>
        <taxon>Nitrosotalea</taxon>
    </lineage>
</organism>
<evidence type="ECO:0000313" key="1">
    <source>
        <dbReference type="EMBL" id="CUR52143.1"/>
    </source>
</evidence>
<accession>A0A128A459</accession>
<dbReference type="KEGG" id="ndv:NDEV_1378"/>
<evidence type="ECO:0000313" key="2">
    <source>
        <dbReference type="Proteomes" id="UP000196239"/>
    </source>
</evidence>
<dbReference type="AlphaFoldDB" id="A0A128A459"/>
<gene>
    <name evidence="1" type="ORF">NDEV_1378</name>
</gene>
<sequence length="96" mass="10229">MDKNRKKTINLFAIVLVLLVAVPELIGHTLFDKAHPENSSVVAALALANKFQVSKHSSPICHLTIQNDSDVGVARAAGLQGQYGNFTCSSPDSGLK</sequence>